<proteinExistence type="predicted"/>
<dbReference type="Proteomes" id="UP000613740">
    <property type="component" value="Unassembled WGS sequence"/>
</dbReference>
<accession>A0A835TN66</accession>
<organism evidence="1 2">
    <name type="scientific">Chlamydomonas schloesseri</name>
    <dbReference type="NCBI Taxonomy" id="2026947"/>
    <lineage>
        <taxon>Eukaryota</taxon>
        <taxon>Viridiplantae</taxon>
        <taxon>Chlorophyta</taxon>
        <taxon>core chlorophytes</taxon>
        <taxon>Chlorophyceae</taxon>
        <taxon>CS clade</taxon>
        <taxon>Chlamydomonadales</taxon>
        <taxon>Chlamydomonadaceae</taxon>
        <taxon>Chlamydomonas</taxon>
    </lineage>
</organism>
<reference evidence="1" key="1">
    <citation type="journal article" date="2020" name="bioRxiv">
        <title>Comparative genomics of Chlamydomonas.</title>
        <authorList>
            <person name="Craig R.J."/>
            <person name="Hasan A.R."/>
            <person name="Ness R.W."/>
            <person name="Keightley P.D."/>
        </authorList>
    </citation>
    <scope>NUCLEOTIDE SEQUENCE</scope>
    <source>
        <strain evidence="1">CCAP 11/173</strain>
    </source>
</reference>
<evidence type="ECO:0000313" key="2">
    <source>
        <dbReference type="Proteomes" id="UP000613740"/>
    </source>
</evidence>
<keyword evidence="2" id="KW-1185">Reference proteome</keyword>
<comment type="caution">
    <text evidence="1">The sequence shown here is derived from an EMBL/GenBank/DDBJ whole genome shotgun (WGS) entry which is preliminary data.</text>
</comment>
<name>A0A835TN66_9CHLO</name>
<sequence length="97" mass="11073">MNEHIEAQNKLHDEMVEIVRKAKHRGEAFPGNTMIVDLGGGVEVVKRIYQQFKVSGRKRSAEYMRTGVWMDNPGVKAGHIAIQFIMPMGHTETFYVK</sequence>
<gene>
    <name evidence="1" type="ORF">HYH02_009745</name>
</gene>
<evidence type="ECO:0000313" key="1">
    <source>
        <dbReference type="EMBL" id="KAG2441951.1"/>
    </source>
</evidence>
<dbReference type="EMBL" id="JAEHOD010000034">
    <property type="protein sequence ID" value="KAG2441951.1"/>
    <property type="molecule type" value="Genomic_DNA"/>
</dbReference>
<dbReference type="AlphaFoldDB" id="A0A835TN66"/>
<protein>
    <submittedName>
        <fullName evidence="1">Uncharacterized protein</fullName>
    </submittedName>
</protein>